<gene>
    <name evidence="1" type="ORF">RHSIM_Rhsim03G0115200</name>
</gene>
<name>A0A834LP95_RHOSS</name>
<dbReference type="AlphaFoldDB" id="A0A834LP95"/>
<evidence type="ECO:0000313" key="1">
    <source>
        <dbReference type="EMBL" id="KAF7147115.1"/>
    </source>
</evidence>
<dbReference type="Proteomes" id="UP000626092">
    <property type="component" value="Unassembled WGS sequence"/>
</dbReference>
<reference evidence="1" key="1">
    <citation type="submission" date="2019-11" db="EMBL/GenBank/DDBJ databases">
        <authorList>
            <person name="Liu Y."/>
            <person name="Hou J."/>
            <person name="Li T.-Q."/>
            <person name="Guan C.-H."/>
            <person name="Wu X."/>
            <person name="Wu H.-Z."/>
            <person name="Ling F."/>
            <person name="Zhang R."/>
            <person name="Shi X.-G."/>
            <person name="Ren J.-P."/>
            <person name="Chen E.-F."/>
            <person name="Sun J.-M."/>
        </authorList>
    </citation>
    <scope>NUCLEOTIDE SEQUENCE</scope>
    <source>
        <strain evidence="1">Adult_tree_wgs_1</strain>
        <tissue evidence="1">Leaves</tissue>
    </source>
</reference>
<organism evidence="1 2">
    <name type="scientific">Rhododendron simsii</name>
    <name type="common">Sims's rhododendron</name>
    <dbReference type="NCBI Taxonomy" id="118357"/>
    <lineage>
        <taxon>Eukaryota</taxon>
        <taxon>Viridiplantae</taxon>
        <taxon>Streptophyta</taxon>
        <taxon>Embryophyta</taxon>
        <taxon>Tracheophyta</taxon>
        <taxon>Spermatophyta</taxon>
        <taxon>Magnoliopsida</taxon>
        <taxon>eudicotyledons</taxon>
        <taxon>Gunneridae</taxon>
        <taxon>Pentapetalae</taxon>
        <taxon>asterids</taxon>
        <taxon>Ericales</taxon>
        <taxon>Ericaceae</taxon>
        <taxon>Ericoideae</taxon>
        <taxon>Rhodoreae</taxon>
        <taxon>Rhododendron</taxon>
    </lineage>
</organism>
<comment type="caution">
    <text evidence="1">The sequence shown here is derived from an EMBL/GenBank/DDBJ whole genome shotgun (WGS) entry which is preliminary data.</text>
</comment>
<protein>
    <submittedName>
        <fullName evidence="1">Uncharacterized protein</fullName>
    </submittedName>
</protein>
<proteinExistence type="predicted"/>
<dbReference type="EMBL" id="WJXA01000003">
    <property type="protein sequence ID" value="KAF7147115.1"/>
    <property type="molecule type" value="Genomic_DNA"/>
</dbReference>
<evidence type="ECO:0000313" key="2">
    <source>
        <dbReference type="Proteomes" id="UP000626092"/>
    </source>
</evidence>
<keyword evidence="2" id="KW-1185">Reference proteome</keyword>
<sequence>MVLGSQCGIEQEVQQNCISSGVCMGLMGKFQRTSTILMLMDVESAGEILRTNSLLFFYSYCSHTWTTSLFILQFHNGPIKEHRSKEWLTLSRAPDENAPGFGN</sequence>
<accession>A0A834LP95</accession>